<feature type="region of interest" description="Disordered" evidence="1">
    <location>
        <begin position="1"/>
        <end position="37"/>
    </location>
</feature>
<dbReference type="Proteomes" id="UP001229421">
    <property type="component" value="Unassembled WGS sequence"/>
</dbReference>
<proteinExistence type="predicted"/>
<reference evidence="2" key="1">
    <citation type="journal article" date="2023" name="bioRxiv">
        <title>Improved chromosome-level genome assembly for marigold (Tagetes erecta).</title>
        <authorList>
            <person name="Jiang F."/>
            <person name="Yuan L."/>
            <person name="Wang S."/>
            <person name="Wang H."/>
            <person name="Xu D."/>
            <person name="Wang A."/>
            <person name="Fan W."/>
        </authorList>
    </citation>
    <scope>NUCLEOTIDE SEQUENCE</scope>
    <source>
        <strain evidence="2">WSJ</strain>
        <tissue evidence="2">Leaf</tissue>
    </source>
</reference>
<sequence>MGTIFKARNPGCQETTTGDEGVEARPETSSGPKDSIYVDEGSLKQENTELMEQNLTLVKQLVIAHLRNPKWRTVIEQDEKLILNFKNSKMKFKDLQLKITSSTLH</sequence>
<name>A0AAD8LGF5_TARER</name>
<dbReference type="EMBL" id="JAUHHV010000001">
    <property type="protein sequence ID" value="KAK1441067.1"/>
    <property type="molecule type" value="Genomic_DNA"/>
</dbReference>
<dbReference type="AlphaFoldDB" id="A0AAD8LGF5"/>
<protein>
    <submittedName>
        <fullName evidence="2">Uncharacterized protein</fullName>
    </submittedName>
</protein>
<evidence type="ECO:0000256" key="1">
    <source>
        <dbReference type="SAM" id="MobiDB-lite"/>
    </source>
</evidence>
<gene>
    <name evidence="2" type="ORF">QVD17_06904</name>
</gene>
<comment type="caution">
    <text evidence="2">The sequence shown here is derived from an EMBL/GenBank/DDBJ whole genome shotgun (WGS) entry which is preliminary data.</text>
</comment>
<keyword evidence="3" id="KW-1185">Reference proteome</keyword>
<organism evidence="2 3">
    <name type="scientific">Tagetes erecta</name>
    <name type="common">African marigold</name>
    <dbReference type="NCBI Taxonomy" id="13708"/>
    <lineage>
        <taxon>Eukaryota</taxon>
        <taxon>Viridiplantae</taxon>
        <taxon>Streptophyta</taxon>
        <taxon>Embryophyta</taxon>
        <taxon>Tracheophyta</taxon>
        <taxon>Spermatophyta</taxon>
        <taxon>Magnoliopsida</taxon>
        <taxon>eudicotyledons</taxon>
        <taxon>Gunneridae</taxon>
        <taxon>Pentapetalae</taxon>
        <taxon>asterids</taxon>
        <taxon>campanulids</taxon>
        <taxon>Asterales</taxon>
        <taxon>Asteraceae</taxon>
        <taxon>Asteroideae</taxon>
        <taxon>Heliantheae alliance</taxon>
        <taxon>Tageteae</taxon>
        <taxon>Tagetes</taxon>
    </lineage>
</organism>
<evidence type="ECO:0000313" key="2">
    <source>
        <dbReference type="EMBL" id="KAK1441067.1"/>
    </source>
</evidence>
<accession>A0AAD8LGF5</accession>
<evidence type="ECO:0000313" key="3">
    <source>
        <dbReference type="Proteomes" id="UP001229421"/>
    </source>
</evidence>